<reference evidence="1 2" key="1">
    <citation type="journal article" date="2017" name="BMC Genomics">
        <title>Genome sequencing of 39 Akkermansia muciniphila isolates reveals its population structure, genomic and functional diverisity, and global distribution in mammalian gut microbiotas.</title>
        <authorList>
            <person name="Guo X."/>
            <person name="Li S."/>
            <person name="Zhang J."/>
            <person name="Wu F."/>
            <person name="Li X."/>
            <person name="Wu D."/>
            <person name="Zhang M."/>
            <person name="Ou Z."/>
            <person name="Jie Z."/>
            <person name="Yan Q."/>
            <person name="Li P."/>
            <person name="Yi J."/>
            <person name="Peng Y."/>
        </authorList>
    </citation>
    <scope>NUCLEOTIDE SEQUENCE [LARGE SCALE GENOMIC DNA]</scope>
    <source>
        <strain evidence="1 2">GP43</strain>
    </source>
</reference>
<sequence>MLSFPFFHKIMGFAGACQPLRGTGCGGFLFHILLKEQVPEERGMEKGLRLRDNVIACAGKGNPMTVPVKILSVLAGLSLAGSARARIWTNDRGATVVAVLVAVRDAEVDLKLQDGRVVAVPRNIFSGADQEYILEWAKSGGTLPDTDVGAENPPVQGDSGNRYVPLEPNWGAPWPERVAGPDFLLVKTVQETEDLSVYETDHFIMESSGNLSEAERMALARRFETILSALASVPLNLAVARRPSRKYLVRVCFREEDFNRAPGLRNGYLKFSPTSFTTLLLRDKKGRLLKPDELDPRFAVTHWAAQSMDWEHWLVDGFSAYMAFLPMEKEALVFRKIPERLATMVPRAVRTGREALPALADMLDRDSAHSATEHGVASRGGTLQYWADLLWMVYWSHLEGNGKAERLRSYLKVRDAEGGGRARAVLLDGKTPEDVQGEMAGAWRKMGLRLKFSQPSSVAADGKSVEK</sequence>
<evidence type="ECO:0008006" key="3">
    <source>
        <dbReference type="Google" id="ProtNLM"/>
    </source>
</evidence>
<dbReference type="Gene3D" id="2.30.30.700">
    <property type="entry name" value="SLA1 homology domain 1"/>
    <property type="match status" value="1"/>
</dbReference>
<proteinExistence type="predicted"/>
<organism evidence="1 2">
    <name type="scientific">Akkermansia muciniphila</name>
    <dbReference type="NCBI Taxonomy" id="239935"/>
    <lineage>
        <taxon>Bacteria</taxon>
        <taxon>Pseudomonadati</taxon>
        <taxon>Verrucomicrobiota</taxon>
        <taxon>Verrucomicrobiia</taxon>
        <taxon>Verrucomicrobiales</taxon>
        <taxon>Akkermansiaceae</taxon>
        <taxon>Akkermansia</taxon>
    </lineage>
</organism>
<evidence type="ECO:0000313" key="2">
    <source>
        <dbReference type="Proteomes" id="UP000235914"/>
    </source>
</evidence>
<accession>A0AAP8NMP3</accession>
<dbReference type="EMBL" id="PJKN01000001">
    <property type="protein sequence ID" value="PNC57539.1"/>
    <property type="molecule type" value="Genomic_DNA"/>
</dbReference>
<comment type="caution">
    <text evidence="1">The sequence shown here is derived from an EMBL/GenBank/DDBJ whole genome shotgun (WGS) entry which is preliminary data.</text>
</comment>
<dbReference type="AlphaFoldDB" id="A0AAP8NMP3"/>
<protein>
    <recommendedName>
        <fullName evidence="3">SLA1 homology domain-containing protein</fullName>
    </recommendedName>
</protein>
<gene>
    <name evidence="1" type="ORF">CXU09_00200</name>
</gene>
<evidence type="ECO:0000313" key="1">
    <source>
        <dbReference type="EMBL" id="PNC57539.1"/>
    </source>
</evidence>
<dbReference type="Proteomes" id="UP000235914">
    <property type="component" value="Unassembled WGS sequence"/>
</dbReference>
<name>A0AAP8NMP3_9BACT</name>